<evidence type="ECO:0000313" key="2">
    <source>
        <dbReference type="EnsemblMetazoa" id="GPAI046818-PA"/>
    </source>
</evidence>
<reference evidence="3" key="1">
    <citation type="submission" date="2014-03" db="EMBL/GenBank/DDBJ databases">
        <authorList>
            <person name="Aksoy S."/>
            <person name="Warren W."/>
            <person name="Wilson R.K."/>
        </authorList>
    </citation>
    <scope>NUCLEOTIDE SEQUENCE [LARGE SCALE GENOMIC DNA]</scope>
    <source>
        <strain evidence="3">IAEA</strain>
    </source>
</reference>
<organism evidence="2 3">
    <name type="scientific">Glossina pallidipes</name>
    <name type="common">Tsetse fly</name>
    <dbReference type="NCBI Taxonomy" id="7398"/>
    <lineage>
        <taxon>Eukaryota</taxon>
        <taxon>Metazoa</taxon>
        <taxon>Ecdysozoa</taxon>
        <taxon>Arthropoda</taxon>
        <taxon>Hexapoda</taxon>
        <taxon>Insecta</taxon>
        <taxon>Pterygota</taxon>
        <taxon>Neoptera</taxon>
        <taxon>Endopterygota</taxon>
        <taxon>Diptera</taxon>
        <taxon>Brachycera</taxon>
        <taxon>Muscomorpha</taxon>
        <taxon>Hippoboscoidea</taxon>
        <taxon>Glossinidae</taxon>
        <taxon>Glossina</taxon>
    </lineage>
</organism>
<name>A0A1B0AIH3_GLOPL</name>
<dbReference type="EnsemblMetazoa" id="GPAI046818-RA">
    <property type="protein sequence ID" value="GPAI046818-PA"/>
    <property type="gene ID" value="GPAI046818"/>
</dbReference>
<keyword evidence="3" id="KW-1185">Reference proteome</keyword>
<feature type="transmembrane region" description="Helical" evidence="1">
    <location>
        <begin position="84"/>
        <end position="103"/>
    </location>
</feature>
<evidence type="ECO:0000256" key="1">
    <source>
        <dbReference type="SAM" id="Phobius"/>
    </source>
</evidence>
<reference evidence="2" key="2">
    <citation type="submission" date="2020-05" db="UniProtKB">
        <authorList>
            <consortium name="EnsemblMetazoa"/>
        </authorList>
    </citation>
    <scope>IDENTIFICATION</scope>
    <source>
        <strain evidence="2">IAEA</strain>
    </source>
</reference>
<keyword evidence="1" id="KW-1133">Transmembrane helix</keyword>
<keyword evidence="1" id="KW-0812">Transmembrane</keyword>
<feature type="transmembrane region" description="Helical" evidence="1">
    <location>
        <begin position="57"/>
        <end position="78"/>
    </location>
</feature>
<feature type="transmembrane region" description="Helical" evidence="1">
    <location>
        <begin position="128"/>
        <end position="145"/>
    </location>
</feature>
<dbReference type="AlphaFoldDB" id="A0A1B0AIH3"/>
<dbReference type="VEuPathDB" id="VectorBase:GPAI046818"/>
<accession>A0A1B0AIH3</accession>
<keyword evidence="1" id="KW-0472">Membrane</keyword>
<protein>
    <submittedName>
        <fullName evidence="2">Uncharacterized protein</fullName>
    </submittedName>
</protein>
<proteinExistence type="predicted"/>
<evidence type="ECO:0000313" key="3">
    <source>
        <dbReference type="Proteomes" id="UP000092445"/>
    </source>
</evidence>
<sequence length="296" mass="33667">MYWNAHNYTHVVTDTDLERPNELLAKTEMLSHLLSINLFEKCKSIFSFQKKLQYHTILYYTILYYTILYYTILVVYYTILYYTILYYTILYYTILYYTILYYTNNCKDSLEQSHSPVNDEISFQKFKFYLFYRLALGSILITVRICKFKRILCQHGVYGCKSANMHCDVIKSPMSDFSDSSQSGVISPATSFIENFHKKNGSTMSSSSPNMSTIGTTSPAINGTVVGGGGGGGNMGTAGTLATALGRQINTSSSSSSSVKETSSTSQQILRFWKEFEEFLSEFYLGRFSTNIKILI</sequence>
<dbReference type="Proteomes" id="UP000092445">
    <property type="component" value="Unassembled WGS sequence"/>
</dbReference>